<dbReference type="PANTHER" id="PTHR15191:SF14">
    <property type="entry name" value="PITUITARY TUMOR-TRANSFORMING GENE 1 PROTEIN-INTERACTING PROTEIN"/>
    <property type="match status" value="1"/>
</dbReference>
<reference evidence="9" key="2">
    <citation type="submission" date="2025-08" db="UniProtKB">
        <authorList>
            <consortium name="Ensembl"/>
        </authorList>
    </citation>
    <scope>IDENTIFICATION</scope>
</reference>
<feature type="region of interest" description="Disordered" evidence="6">
    <location>
        <begin position="68"/>
        <end position="100"/>
    </location>
</feature>
<reference evidence="9 10" key="1">
    <citation type="submission" date="2018-10" db="EMBL/GenBank/DDBJ databases">
        <title>Improved assembly of the deer mouse Peromyscus maniculatus genome.</title>
        <authorList>
            <person name="Lassance J.-M."/>
            <person name="Hoekstra H.E."/>
        </authorList>
    </citation>
    <scope>NUCLEOTIDE SEQUENCE [LARGE SCALE GENOMIC DNA]</scope>
</reference>
<evidence type="ECO:0000256" key="6">
    <source>
        <dbReference type="SAM" id="MobiDB-lite"/>
    </source>
</evidence>
<feature type="compositionally biased region" description="Basic and acidic residues" evidence="6">
    <location>
        <begin position="72"/>
        <end position="100"/>
    </location>
</feature>
<dbReference type="GO" id="GO:0005634">
    <property type="term" value="C:nucleus"/>
    <property type="evidence" value="ECO:0007669"/>
    <property type="project" value="TreeGrafter"/>
</dbReference>
<evidence type="ECO:0000256" key="4">
    <source>
        <dbReference type="ARBA" id="ARBA00022989"/>
    </source>
</evidence>
<dbReference type="GeneTree" id="ENSGT00390000004977"/>
<evidence type="ECO:0000256" key="5">
    <source>
        <dbReference type="ARBA" id="ARBA00023136"/>
    </source>
</evidence>
<organism evidence="9 10">
    <name type="scientific">Peromyscus maniculatus bairdii</name>
    <name type="common">Prairie deer mouse</name>
    <dbReference type="NCBI Taxonomy" id="230844"/>
    <lineage>
        <taxon>Eukaryota</taxon>
        <taxon>Metazoa</taxon>
        <taxon>Chordata</taxon>
        <taxon>Craniata</taxon>
        <taxon>Vertebrata</taxon>
        <taxon>Euteleostomi</taxon>
        <taxon>Mammalia</taxon>
        <taxon>Eutheria</taxon>
        <taxon>Euarchontoglires</taxon>
        <taxon>Glires</taxon>
        <taxon>Rodentia</taxon>
        <taxon>Myomorpha</taxon>
        <taxon>Muroidea</taxon>
        <taxon>Cricetidae</taxon>
        <taxon>Neotominae</taxon>
        <taxon>Peromyscus</taxon>
    </lineage>
</organism>
<comment type="subcellular location">
    <subcellularLocation>
        <location evidence="1">Membrane</location>
        <topology evidence="1">Single-pass type I membrane protein</topology>
    </subcellularLocation>
</comment>
<proteinExistence type="predicted"/>
<evidence type="ECO:0000256" key="3">
    <source>
        <dbReference type="ARBA" id="ARBA00022729"/>
    </source>
</evidence>
<feature type="signal peptide" evidence="8">
    <location>
        <begin position="1"/>
        <end position="29"/>
    </location>
</feature>
<keyword evidence="2 7" id="KW-0812">Transmembrane</keyword>
<accession>A0A8C8UAH7</accession>
<protein>
    <submittedName>
        <fullName evidence="9">Pituitary tumor-transforming 1 interacting protein</fullName>
    </submittedName>
</protein>
<feature type="transmembrane region" description="Helical" evidence="7">
    <location>
        <begin position="39"/>
        <end position="64"/>
    </location>
</feature>
<reference evidence="9" key="3">
    <citation type="submission" date="2025-09" db="UniProtKB">
        <authorList>
            <consortium name="Ensembl"/>
        </authorList>
    </citation>
    <scope>IDENTIFICATION</scope>
</reference>
<dbReference type="PANTHER" id="PTHR15191">
    <property type="entry name" value="PROTEIN CBG20567"/>
    <property type="match status" value="1"/>
</dbReference>
<dbReference type="Proteomes" id="UP000694547">
    <property type="component" value="Chromosome 21"/>
</dbReference>
<dbReference type="InterPro" id="IPR052304">
    <property type="entry name" value="PTTG1IP"/>
</dbReference>
<feature type="chain" id="PRO_5034865482" evidence="8">
    <location>
        <begin position="30"/>
        <end position="120"/>
    </location>
</feature>
<gene>
    <name evidence="9" type="primary">Pttg1ip</name>
</gene>
<dbReference type="AlphaFoldDB" id="A0A8C8UAH7"/>
<evidence type="ECO:0000256" key="7">
    <source>
        <dbReference type="SAM" id="Phobius"/>
    </source>
</evidence>
<keyword evidence="3 8" id="KW-0732">Signal</keyword>
<evidence type="ECO:0000256" key="8">
    <source>
        <dbReference type="SAM" id="SignalP"/>
    </source>
</evidence>
<keyword evidence="10" id="KW-1185">Reference proteome</keyword>
<keyword evidence="5 7" id="KW-0472">Membrane</keyword>
<name>A0A8C8UAH7_PERMB</name>
<dbReference type="Ensembl" id="ENSPEMT00000031260.2">
    <property type="protein sequence ID" value="ENSPEMP00000026857.1"/>
    <property type="gene ID" value="ENSPEMG00000022833.2"/>
</dbReference>
<dbReference type="GO" id="GO:0005737">
    <property type="term" value="C:cytoplasm"/>
    <property type="evidence" value="ECO:0007669"/>
    <property type="project" value="TreeGrafter"/>
</dbReference>
<sequence length="120" mass="13625">MASAALGLTPRWVMLLGAALLLLLPVASAQEPTGVVNFEALIITMSVLGGSVLLGITVCCCCCCRRKKSRKPDKSDERAIREQEERRVRQEERRAEMKSRHDEIRKKYGLFKEQNPYEKF</sequence>
<dbReference type="GO" id="GO:0016020">
    <property type="term" value="C:membrane"/>
    <property type="evidence" value="ECO:0007669"/>
    <property type="project" value="UniProtKB-SubCell"/>
</dbReference>
<evidence type="ECO:0000313" key="9">
    <source>
        <dbReference type="Ensembl" id="ENSPEMP00000026857.1"/>
    </source>
</evidence>
<evidence type="ECO:0000256" key="2">
    <source>
        <dbReference type="ARBA" id="ARBA00022692"/>
    </source>
</evidence>
<keyword evidence="4 7" id="KW-1133">Transmembrane helix</keyword>
<evidence type="ECO:0000256" key="1">
    <source>
        <dbReference type="ARBA" id="ARBA00004479"/>
    </source>
</evidence>
<evidence type="ECO:0000313" key="10">
    <source>
        <dbReference type="Proteomes" id="UP000694547"/>
    </source>
</evidence>
<dbReference type="GO" id="GO:0006606">
    <property type="term" value="P:protein import into nucleus"/>
    <property type="evidence" value="ECO:0007669"/>
    <property type="project" value="TreeGrafter"/>
</dbReference>